<feature type="domain" description="Glutamine amidotransferase" evidence="11">
    <location>
        <begin position="318"/>
        <end position="547"/>
    </location>
</feature>
<evidence type="ECO:0000259" key="12">
    <source>
        <dbReference type="Pfam" id="PF06418"/>
    </source>
</evidence>
<evidence type="ECO:0000256" key="3">
    <source>
        <dbReference type="ARBA" id="ARBA00022598"/>
    </source>
</evidence>
<evidence type="ECO:0000256" key="7">
    <source>
        <dbReference type="ARBA" id="ARBA00022975"/>
    </source>
</evidence>
<dbReference type="GO" id="GO:0042802">
    <property type="term" value="F:identical protein binding"/>
    <property type="evidence" value="ECO:0007669"/>
    <property type="project" value="TreeGrafter"/>
</dbReference>
<comment type="caution">
    <text evidence="13">The sequence shown here is derived from an EMBL/GenBank/DDBJ whole genome shotgun (WGS) entry which is preliminary data.</text>
</comment>
<dbReference type="GO" id="GO:0003883">
    <property type="term" value="F:CTP synthase activity"/>
    <property type="evidence" value="ECO:0007669"/>
    <property type="project" value="UniProtKB-UniRule"/>
</dbReference>
<keyword evidence="6 10" id="KW-0315">Glutamine amidotransferase</keyword>
<dbReference type="SUPFAM" id="SSF52317">
    <property type="entry name" value="Class I glutamine amidotransferase-like"/>
    <property type="match status" value="1"/>
</dbReference>
<dbReference type="InterPro" id="IPR017456">
    <property type="entry name" value="CTP_synthase_N"/>
</dbReference>
<evidence type="ECO:0000256" key="4">
    <source>
        <dbReference type="ARBA" id="ARBA00022741"/>
    </source>
</evidence>
<dbReference type="InterPro" id="IPR004468">
    <property type="entry name" value="CTP_synthase"/>
</dbReference>
<dbReference type="PANTHER" id="PTHR11550">
    <property type="entry name" value="CTP SYNTHASE"/>
    <property type="match status" value="1"/>
</dbReference>
<organism evidence="13 14">
    <name type="scientific">Engystomops pustulosus</name>
    <name type="common">Tungara frog</name>
    <name type="synonym">Physalaemus pustulosus</name>
    <dbReference type="NCBI Taxonomy" id="76066"/>
    <lineage>
        <taxon>Eukaryota</taxon>
        <taxon>Metazoa</taxon>
        <taxon>Chordata</taxon>
        <taxon>Craniata</taxon>
        <taxon>Vertebrata</taxon>
        <taxon>Euteleostomi</taxon>
        <taxon>Amphibia</taxon>
        <taxon>Batrachia</taxon>
        <taxon>Anura</taxon>
        <taxon>Neobatrachia</taxon>
        <taxon>Hyloidea</taxon>
        <taxon>Leptodactylidae</taxon>
        <taxon>Leiuperinae</taxon>
        <taxon>Engystomops</taxon>
    </lineage>
</organism>
<dbReference type="PANTHER" id="PTHR11550:SF2">
    <property type="entry name" value="CTP SYNTHASE 2"/>
    <property type="match status" value="1"/>
</dbReference>
<comment type="pathway">
    <text evidence="1 10">Pyrimidine metabolism; CTP biosynthesis via de novo pathway; CTP from UDP: step 2/2.</text>
</comment>
<dbReference type="PROSITE" id="PS51273">
    <property type="entry name" value="GATASE_TYPE_1"/>
    <property type="match status" value="1"/>
</dbReference>
<evidence type="ECO:0000256" key="6">
    <source>
        <dbReference type="ARBA" id="ARBA00022962"/>
    </source>
</evidence>
<accession>A0AAV7D0G2</accession>
<dbReference type="GO" id="GO:0044210">
    <property type="term" value="P:'de novo' CTP biosynthetic process"/>
    <property type="evidence" value="ECO:0007669"/>
    <property type="project" value="UniProtKB-UniRule"/>
</dbReference>
<dbReference type="NCBIfam" id="NF003792">
    <property type="entry name" value="PRK05380.1"/>
    <property type="match status" value="1"/>
</dbReference>
<dbReference type="CDD" id="cd03113">
    <property type="entry name" value="CTPS_N"/>
    <property type="match status" value="1"/>
</dbReference>
<dbReference type="GO" id="GO:0005524">
    <property type="term" value="F:ATP binding"/>
    <property type="evidence" value="ECO:0007669"/>
    <property type="project" value="UniProtKB-KW"/>
</dbReference>
<comment type="similarity">
    <text evidence="2 10">Belongs to the CTP synthase family.</text>
</comment>
<reference evidence="13" key="1">
    <citation type="thesis" date="2020" institute="ProQuest LLC" country="789 East Eisenhower Parkway, Ann Arbor, MI, USA">
        <title>Comparative Genomics and Chromosome Evolution.</title>
        <authorList>
            <person name="Mudd A.B."/>
        </authorList>
    </citation>
    <scope>NUCLEOTIDE SEQUENCE</scope>
    <source>
        <strain evidence="13">237g6f4</strain>
        <tissue evidence="13">Blood</tissue>
    </source>
</reference>
<dbReference type="Pfam" id="PF00117">
    <property type="entry name" value="GATase"/>
    <property type="match status" value="1"/>
</dbReference>
<dbReference type="AlphaFoldDB" id="A0AAV7D0G2"/>
<evidence type="ECO:0000256" key="2">
    <source>
        <dbReference type="ARBA" id="ARBA00007533"/>
    </source>
</evidence>
<sequence>MIWRNAVKYLSCGRRNLFRPLSTVRREPMKYILVTGGVISGIGKGIIASSIGTILKSCGLRVTAIKIDPYINIDAGTFSPYEHGEVFVLDDGGEVDLDLGNYERFLDISLYKDNNITTGKIYQHVITKERRGDYLGKTVQVVPHITDAIQEWVMNQATVPVDKDHQEPQICVIELGGTIGDIEGMAFIEAFRQFQFKAKRENFCNIHVSLVPQNLLTFTSLITLRSYNMKDYFMVLILYLSSYKPSLQVIFIHDVSSTYRVPILLEEQGIITYFKHRLNLPVDSKSTVQLLKWKRMADRYERLLQTCSIALVGKYTKLSDCYTSVFKALEHSALAINHKLNLMYIDSAELEPSIKTEDPVKYHKAWEKLCKAQGILVPGGFGLRGTEGKLHAITWARERRIPFLGVCLGMQLAVVEFARNCLNWKDANSTEFDPNTKNPVVIDMPEHNPGDMGGTMRLGKRKTVFTTSASTLRKLYENVDFVEERHRHRYEVNPQLIPQFEEKGLKFVGHDTDGQRMEIIELKDHPYFVGVQFHPEFSSRPMKPSPPYLGLMLAASGKLSTYIQNGCKLSPR</sequence>
<dbReference type="InterPro" id="IPR017926">
    <property type="entry name" value="GATASE"/>
</dbReference>
<dbReference type="FunFam" id="3.40.50.300:FF:000207">
    <property type="entry name" value="CTP synthase"/>
    <property type="match status" value="1"/>
</dbReference>
<evidence type="ECO:0000256" key="10">
    <source>
        <dbReference type="RuleBase" id="RU810713"/>
    </source>
</evidence>
<keyword evidence="3 10" id="KW-0436">Ligase</keyword>
<dbReference type="EMBL" id="WNYA01000002">
    <property type="protein sequence ID" value="KAG8590657.1"/>
    <property type="molecule type" value="Genomic_DNA"/>
</dbReference>
<protein>
    <recommendedName>
        <fullName evidence="10">CTP synthase</fullName>
        <ecNumber evidence="10">6.3.4.2</ecNumber>
    </recommendedName>
    <alternativeName>
        <fullName evidence="10">UTP--ammonia ligase</fullName>
    </alternativeName>
</protein>
<evidence type="ECO:0000313" key="13">
    <source>
        <dbReference type="EMBL" id="KAG8590658.1"/>
    </source>
</evidence>
<dbReference type="Pfam" id="PF06418">
    <property type="entry name" value="CTP_synth_N"/>
    <property type="match status" value="1"/>
</dbReference>
<comment type="function">
    <text evidence="8">Catalyzes the ATP-dependent amination of UTP to CTP with either L-glutamine or ammonia as the source of nitrogen. Constitutes the rate-limiting enzyme in the synthesis of cytosine nucleotides.</text>
</comment>
<dbReference type="EMBL" id="WNYA01000002">
    <property type="protein sequence ID" value="KAG8590658.1"/>
    <property type="molecule type" value="Genomic_DNA"/>
</dbReference>
<gene>
    <name evidence="13" type="ORF">GDO81_006832</name>
</gene>
<evidence type="ECO:0000256" key="8">
    <source>
        <dbReference type="ARBA" id="ARBA00037348"/>
    </source>
</evidence>
<dbReference type="Proteomes" id="UP000824782">
    <property type="component" value="Unassembled WGS sequence"/>
</dbReference>
<keyword evidence="14" id="KW-1185">Reference proteome</keyword>
<keyword evidence="5 10" id="KW-0067">ATP-binding</keyword>
<dbReference type="EC" id="6.3.4.2" evidence="10"/>
<dbReference type="InterPro" id="IPR027417">
    <property type="entry name" value="P-loop_NTPase"/>
</dbReference>
<feature type="domain" description="CTP synthase N-terminal" evidence="12">
    <location>
        <begin position="30"/>
        <end position="213"/>
    </location>
</feature>
<evidence type="ECO:0000256" key="1">
    <source>
        <dbReference type="ARBA" id="ARBA00005171"/>
    </source>
</evidence>
<evidence type="ECO:0000259" key="11">
    <source>
        <dbReference type="Pfam" id="PF00117"/>
    </source>
</evidence>
<evidence type="ECO:0000256" key="5">
    <source>
        <dbReference type="ARBA" id="ARBA00022840"/>
    </source>
</evidence>
<dbReference type="FunFam" id="3.40.50.880:FF:000005">
    <property type="entry name" value="CTP synthase"/>
    <property type="match status" value="1"/>
</dbReference>
<keyword evidence="7 10" id="KW-0665">Pyrimidine biosynthesis</keyword>
<dbReference type="GO" id="GO:0005737">
    <property type="term" value="C:cytoplasm"/>
    <property type="evidence" value="ECO:0007669"/>
    <property type="project" value="TreeGrafter"/>
</dbReference>
<dbReference type="GO" id="GO:0019856">
    <property type="term" value="P:pyrimidine nucleobase biosynthetic process"/>
    <property type="evidence" value="ECO:0007669"/>
    <property type="project" value="TreeGrafter"/>
</dbReference>
<dbReference type="SUPFAM" id="SSF52540">
    <property type="entry name" value="P-loop containing nucleoside triphosphate hydrolases"/>
    <property type="match status" value="1"/>
</dbReference>
<evidence type="ECO:0000256" key="9">
    <source>
        <dbReference type="ARBA" id="ARBA00047781"/>
    </source>
</evidence>
<keyword evidence="4 10" id="KW-0547">Nucleotide-binding</keyword>
<evidence type="ECO:0000313" key="14">
    <source>
        <dbReference type="Proteomes" id="UP000824782"/>
    </source>
</evidence>
<dbReference type="Gene3D" id="3.40.50.880">
    <property type="match status" value="1"/>
</dbReference>
<dbReference type="InterPro" id="IPR029062">
    <property type="entry name" value="Class_I_gatase-like"/>
</dbReference>
<proteinExistence type="inferred from homology"/>
<name>A0AAV7D0G2_ENGPU</name>
<dbReference type="CDD" id="cd01746">
    <property type="entry name" value="GATase1_CTP_Synthase"/>
    <property type="match status" value="1"/>
</dbReference>
<comment type="catalytic activity">
    <reaction evidence="9 10">
        <text>UTP + L-glutamine + ATP + H2O = CTP + L-glutamate + ADP + phosphate + 2 H(+)</text>
        <dbReference type="Rhea" id="RHEA:26426"/>
        <dbReference type="ChEBI" id="CHEBI:15377"/>
        <dbReference type="ChEBI" id="CHEBI:15378"/>
        <dbReference type="ChEBI" id="CHEBI:29985"/>
        <dbReference type="ChEBI" id="CHEBI:30616"/>
        <dbReference type="ChEBI" id="CHEBI:37563"/>
        <dbReference type="ChEBI" id="CHEBI:43474"/>
        <dbReference type="ChEBI" id="CHEBI:46398"/>
        <dbReference type="ChEBI" id="CHEBI:58359"/>
        <dbReference type="ChEBI" id="CHEBI:456216"/>
        <dbReference type="EC" id="6.3.4.2"/>
    </reaction>
</comment>
<dbReference type="InterPro" id="IPR033828">
    <property type="entry name" value="GATase1_CTP_Synthase"/>
</dbReference>
<dbReference type="Gene3D" id="3.40.50.300">
    <property type="entry name" value="P-loop containing nucleotide triphosphate hydrolases"/>
    <property type="match status" value="1"/>
</dbReference>
<dbReference type="GO" id="GO:0097268">
    <property type="term" value="C:cytoophidium"/>
    <property type="evidence" value="ECO:0007669"/>
    <property type="project" value="TreeGrafter"/>
</dbReference>